<dbReference type="InterPro" id="IPR016035">
    <property type="entry name" value="Acyl_Trfase/lysoPLipase"/>
</dbReference>
<keyword evidence="2" id="KW-0442">Lipid degradation</keyword>
<evidence type="ECO:0000256" key="2">
    <source>
        <dbReference type="PROSITE-ProRule" id="PRU01161"/>
    </source>
</evidence>
<dbReference type="GO" id="GO:0016787">
    <property type="term" value="F:hydrolase activity"/>
    <property type="evidence" value="ECO:0007669"/>
    <property type="project" value="UniProtKB-UniRule"/>
</dbReference>
<dbReference type="PROSITE" id="PS51635">
    <property type="entry name" value="PNPLA"/>
    <property type="match status" value="1"/>
</dbReference>
<dbReference type="InterPro" id="IPR019894">
    <property type="entry name" value="Patatin-related_protein"/>
</dbReference>
<protein>
    <recommendedName>
        <fullName evidence="4">PNPLA domain-containing protein</fullName>
    </recommendedName>
</protein>
<dbReference type="Pfam" id="PF01734">
    <property type="entry name" value="Patatin"/>
    <property type="match status" value="1"/>
</dbReference>
<dbReference type="SUPFAM" id="SSF52151">
    <property type="entry name" value="FabD/lysophospholipase-like"/>
    <property type="match status" value="1"/>
</dbReference>
<dbReference type="EMBL" id="LZLC01000280">
    <property type="protein sequence ID" value="OBJ34800.1"/>
    <property type="molecule type" value="Genomic_DNA"/>
</dbReference>
<name>A0A1A3GG71_MYCMU</name>
<accession>A0A1A3GG71</accession>
<evidence type="ECO:0000313" key="5">
    <source>
        <dbReference type="EMBL" id="OBJ34800.1"/>
    </source>
</evidence>
<proteinExistence type="predicted"/>
<keyword evidence="3" id="KW-1133">Transmembrane helix</keyword>
<keyword evidence="3" id="KW-0472">Membrane</keyword>
<evidence type="ECO:0000313" key="6">
    <source>
        <dbReference type="Proteomes" id="UP000093898"/>
    </source>
</evidence>
<feature type="domain" description="PNPLA" evidence="4">
    <location>
        <begin position="20"/>
        <end position="285"/>
    </location>
</feature>
<keyword evidence="2" id="KW-0378">Hydrolase</keyword>
<organism evidence="5 6">
    <name type="scientific">Mycolicibacterium mucogenicum</name>
    <name type="common">Mycobacterium mucogenicum</name>
    <dbReference type="NCBI Taxonomy" id="56689"/>
    <lineage>
        <taxon>Bacteria</taxon>
        <taxon>Bacillati</taxon>
        <taxon>Actinomycetota</taxon>
        <taxon>Actinomycetes</taxon>
        <taxon>Mycobacteriales</taxon>
        <taxon>Mycobacteriaceae</taxon>
        <taxon>Mycolicibacterium</taxon>
    </lineage>
</organism>
<dbReference type="Gene3D" id="3.40.1090.10">
    <property type="entry name" value="Cytosolic phospholipase A2 catalytic domain"/>
    <property type="match status" value="1"/>
</dbReference>
<feature type="active site" description="Proton acceptor" evidence="2">
    <location>
        <position position="272"/>
    </location>
</feature>
<dbReference type="Pfam" id="PF11856">
    <property type="entry name" value="DUF3376"/>
    <property type="match status" value="1"/>
</dbReference>
<evidence type="ECO:0000256" key="1">
    <source>
        <dbReference type="ARBA" id="ARBA00023098"/>
    </source>
</evidence>
<dbReference type="GO" id="GO:0016042">
    <property type="term" value="P:lipid catabolic process"/>
    <property type="evidence" value="ECO:0007669"/>
    <property type="project" value="UniProtKB-UniRule"/>
</dbReference>
<dbReference type="NCBIfam" id="TIGR03607">
    <property type="entry name" value="patatin-like protein"/>
    <property type="match status" value="1"/>
</dbReference>
<keyword evidence="3" id="KW-0812">Transmembrane</keyword>
<gene>
    <name evidence="5" type="ORF">A5630_10475</name>
</gene>
<dbReference type="InterPro" id="IPR002641">
    <property type="entry name" value="PNPLA_dom"/>
</dbReference>
<evidence type="ECO:0000259" key="4">
    <source>
        <dbReference type="PROSITE" id="PS51635"/>
    </source>
</evidence>
<feature type="transmembrane region" description="Helical" evidence="3">
    <location>
        <begin position="903"/>
        <end position="924"/>
    </location>
</feature>
<dbReference type="OrthoDB" id="8728704at2"/>
<dbReference type="RefSeq" id="WP_064986784.1">
    <property type="nucleotide sequence ID" value="NZ_LZLC01000280.1"/>
</dbReference>
<sequence>MAFQSPSKASESTQELRLATTMTGGVSLAIWMAGVTREINLLAQASQWRLRGGDLPASTLTTAAEASLKLYAELIDLLDVVADVDILSGTSAGGINAAFLAWSRVKGADLGNLRELWLDLGALTDLLRDPTDVSTPSLLYGDERMFKSLDAEIPTFTHGPFQTQDSDDPPSTTLYITTTLLNGETSRFTDSFGTQVQDVDRRGVFTFTEQNLTNGNAASALALAARSSASFPAAFEPSFIPFTEGTAKTGDAPARPPMASFTNFTRPHWVADGGLLNNQPIDVVLQRIFDRPAQRPVRRVLLFVVPSSGPTPTVEEAPHDQLDEPLGLVDALLKDLTAMTSQSISADLRAIRTHQDRMHARANTRLHLAQLAINLGGDTPLLTPQLLMDYAQQEATRHAQTVTAALLRQLSTWPASNGSPQSIPQNWEANLKIGGDAETLCRTMITECIKTRWLSPDGSLPTSTAELAQYGRPAFDLAKACAIVIVRTAYQLATTPEEMAAIATMAAGISNACPPPEPFDLGDLITRVCTNTQTRNRSLDEAAKEIAKTYLEHLEVDETAWSQLGSAIADGRNTLDDIAKQPLTIRRAADAVRPPDSQHLNQLMTYLTYLGEESTSGTVATKLFNLAATQRAMLPTDADVEQSLELIQVSADTRCQLAPDFQTATEKLTGMQFHHFGAFYKRSWRANDWMWGRLDGAGWLVHALLDPRRVQWIVPTPEADGAVSRAQWFVDKLGAIGAPDIPSANPAPAAVLTELRFLDNPDQPMPASLPHTSMWLAQSWQRSVLDEELDALADAVLDSRAGEPPDWSPETTLGWAESVRAASASAKYGLLPENPITAETFATDGGSPLMSCTIAKAVATVTTAAGSVEQLPGVLKPPLSVTRMMTVGAYRAVWWAKGDARRIIILGASLLTLGAILLIVGAATALQGSILVGLLGLLVAGGTGAYLIALGMWQHSSRPPLARVADPLRRNDDVRPAPEAVRRFHVSLATPRVLRVRSASRPLPR</sequence>
<dbReference type="AlphaFoldDB" id="A0A1A3GG71"/>
<dbReference type="STRING" id="56689.GCA_001291445_05714"/>
<comment type="caution">
    <text evidence="5">The sequence shown here is derived from an EMBL/GenBank/DDBJ whole genome shotgun (WGS) entry which is preliminary data.</text>
</comment>
<evidence type="ECO:0000256" key="3">
    <source>
        <dbReference type="SAM" id="Phobius"/>
    </source>
</evidence>
<feature type="active site" description="Nucleophile" evidence="2">
    <location>
        <position position="91"/>
    </location>
</feature>
<feature type="transmembrane region" description="Helical" evidence="3">
    <location>
        <begin position="930"/>
        <end position="953"/>
    </location>
</feature>
<feature type="short sequence motif" description="DGA/G" evidence="2">
    <location>
        <begin position="272"/>
        <end position="274"/>
    </location>
</feature>
<dbReference type="Proteomes" id="UP000093898">
    <property type="component" value="Unassembled WGS sequence"/>
</dbReference>
<feature type="short sequence motif" description="GXSXG" evidence="2">
    <location>
        <begin position="89"/>
        <end position="93"/>
    </location>
</feature>
<comment type="caution">
    <text evidence="2">Lacks conserved residue(s) required for the propagation of feature annotation.</text>
</comment>
<keyword evidence="1 2" id="KW-0443">Lipid metabolism</keyword>
<reference evidence="5 6" key="1">
    <citation type="submission" date="2016-06" db="EMBL/GenBank/DDBJ databases">
        <authorList>
            <person name="Kjaerup R.B."/>
            <person name="Dalgaard T.S."/>
            <person name="Juul-Madsen H.R."/>
        </authorList>
    </citation>
    <scope>NUCLEOTIDE SEQUENCE [LARGE SCALE GENOMIC DNA]</scope>
    <source>
        <strain evidence="5 6">1127319.6</strain>
    </source>
</reference>
<dbReference type="InterPro" id="IPR024282">
    <property type="entry name" value="DUF3376"/>
</dbReference>